<dbReference type="NCBIfam" id="TIGR01475">
    <property type="entry name" value="ubiA_other"/>
    <property type="match status" value="1"/>
</dbReference>
<evidence type="ECO:0000256" key="8">
    <source>
        <dbReference type="ARBA" id="ARBA00022692"/>
    </source>
</evidence>
<dbReference type="FunFam" id="1.10.357.140:FF:000008">
    <property type="entry name" value="4-hydroxybenzoate octaprenyltransferase"/>
    <property type="match status" value="1"/>
</dbReference>
<feature type="transmembrane region" description="Helical" evidence="12">
    <location>
        <begin position="143"/>
        <end position="163"/>
    </location>
</feature>
<feature type="transmembrane region" description="Helical" evidence="12">
    <location>
        <begin position="44"/>
        <end position="66"/>
    </location>
</feature>
<evidence type="ECO:0000256" key="6">
    <source>
        <dbReference type="ARBA" id="ARBA00022679"/>
    </source>
</evidence>
<organism evidence="13 14">
    <name type="scientific">Blastopirellula marina</name>
    <dbReference type="NCBI Taxonomy" id="124"/>
    <lineage>
        <taxon>Bacteria</taxon>
        <taxon>Pseudomonadati</taxon>
        <taxon>Planctomycetota</taxon>
        <taxon>Planctomycetia</taxon>
        <taxon>Pirellulales</taxon>
        <taxon>Pirellulaceae</taxon>
        <taxon>Blastopirellula</taxon>
    </lineage>
</organism>
<accession>A0A2S8F3H2</accession>
<evidence type="ECO:0000256" key="1">
    <source>
        <dbReference type="ARBA" id="ARBA00001946"/>
    </source>
</evidence>
<dbReference type="EC" id="2.5.1.39" evidence="11"/>
<evidence type="ECO:0000256" key="4">
    <source>
        <dbReference type="ARBA" id="ARBA00022475"/>
    </source>
</evidence>
<feature type="transmembrane region" description="Helical" evidence="12">
    <location>
        <begin position="86"/>
        <end position="112"/>
    </location>
</feature>
<evidence type="ECO:0000256" key="5">
    <source>
        <dbReference type="ARBA" id="ARBA00022519"/>
    </source>
</evidence>
<feature type="transmembrane region" description="Helical" evidence="12">
    <location>
        <begin position="118"/>
        <end position="136"/>
    </location>
</feature>
<evidence type="ECO:0000313" key="14">
    <source>
        <dbReference type="Proteomes" id="UP000240009"/>
    </source>
</evidence>
<feature type="transmembrane region" description="Helical" evidence="12">
    <location>
        <begin position="279"/>
        <end position="301"/>
    </location>
</feature>
<dbReference type="Proteomes" id="UP000240009">
    <property type="component" value="Unassembled WGS sequence"/>
</dbReference>
<keyword evidence="7" id="KW-0831">Ubiquinone biosynthesis</keyword>
<gene>
    <name evidence="13" type="ORF">C5Y96_19725</name>
</gene>
<dbReference type="EMBL" id="PUIA01000064">
    <property type="protein sequence ID" value="PQO26716.1"/>
    <property type="molecule type" value="Genomic_DNA"/>
</dbReference>
<dbReference type="PANTHER" id="PTHR11048:SF28">
    <property type="entry name" value="4-HYDROXYBENZOATE POLYPRENYLTRANSFERASE, MITOCHONDRIAL"/>
    <property type="match status" value="1"/>
</dbReference>
<dbReference type="InterPro" id="IPR006371">
    <property type="entry name" value="Polyprenyltransferase_UbiA-li"/>
</dbReference>
<dbReference type="GO" id="GO:0008412">
    <property type="term" value="F:4-hydroxybenzoate polyprenyltransferase activity"/>
    <property type="evidence" value="ECO:0007669"/>
    <property type="project" value="UniProtKB-EC"/>
</dbReference>
<evidence type="ECO:0000256" key="7">
    <source>
        <dbReference type="ARBA" id="ARBA00022688"/>
    </source>
</evidence>
<comment type="subcellular location">
    <subcellularLocation>
        <location evidence="2">Membrane</location>
        <topology evidence="2">Multi-pass membrane protein</topology>
    </subcellularLocation>
</comment>
<keyword evidence="6 13" id="KW-0808">Transferase</keyword>
<evidence type="ECO:0000313" key="13">
    <source>
        <dbReference type="EMBL" id="PQO26716.1"/>
    </source>
</evidence>
<comment type="cofactor">
    <cofactor evidence="1">
        <name>Mg(2+)</name>
        <dbReference type="ChEBI" id="CHEBI:18420"/>
    </cofactor>
</comment>
<keyword evidence="8 12" id="KW-0812">Transmembrane</keyword>
<dbReference type="PANTHER" id="PTHR11048">
    <property type="entry name" value="PRENYLTRANSFERASES"/>
    <property type="match status" value="1"/>
</dbReference>
<feature type="transmembrane region" description="Helical" evidence="12">
    <location>
        <begin position="248"/>
        <end position="267"/>
    </location>
</feature>
<dbReference type="GO" id="GO:0006744">
    <property type="term" value="P:ubiquinone biosynthetic process"/>
    <property type="evidence" value="ECO:0007669"/>
    <property type="project" value="UniProtKB-KW"/>
</dbReference>
<dbReference type="OrthoDB" id="9782418at2"/>
<evidence type="ECO:0000256" key="12">
    <source>
        <dbReference type="SAM" id="Phobius"/>
    </source>
</evidence>
<dbReference type="GO" id="GO:0005886">
    <property type="term" value="C:plasma membrane"/>
    <property type="evidence" value="ECO:0007669"/>
    <property type="project" value="TreeGrafter"/>
</dbReference>
<reference evidence="13 14" key="1">
    <citation type="submission" date="2018-02" db="EMBL/GenBank/DDBJ databases">
        <title>Comparative genomes isolates from brazilian mangrove.</title>
        <authorList>
            <person name="Araujo J.E."/>
            <person name="Taketani R.G."/>
            <person name="Silva M.C.P."/>
            <person name="Loureco M.V."/>
            <person name="Andreote F.D."/>
        </authorList>
    </citation>
    <scope>NUCLEOTIDE SEQUENCE [LARGE SCALE GENOMIC DNA]</scope>
    <source>
        <strain evidence="13 14">HEX-2 MGV</strain>
    </source>
</reference>
<name>A0A2S8F3H2_9BACT</name>
<dbReference type="RefSeq" id="WP_105356923.1">
    <property type="nucleotide sequence ID" value="NZ_PUIA01000064.1"/>
</dbReference>
<keyword evidence="4" id="KW-1003">Cell membrane</keyword>
<evidence type="ECO:0000256" key="11">
    <source>
        <dbReference type="ARBA" id="ARBA00034524"/>
    </source>
</evidence>
<keyword evidence="5" id="KW-0997">Cell inner membrane</keyword>
<dbReference type="FunFam" id="1.20.120.1780:FF:000001">
    <property type="entry name" value="4-hydroxybenzoate octaprenyltransferase"/>
    <property type="match status" value="1"/>
</dbReference>
<dbReference type="CDD" id="cd13959">
    <property type="entry name" value="PT_UbiA_COQ2"/>
    <property type="match status" value="1"/>
</dbReference>
<dbReference type="InterPro" id="IPR000537">
    <property type="entry name" value="UbiA_prenyltransferase"/>
</dbReference>
<evidence type="ECO:0000256" key="9">
    <source>
        <dbReference type="ARBA" id="ARBA00022989"/>
    </source>
</evidence>
<dbReference type="Gene3D" id="1.10.357.140">
    <property type="entry name" value="UbiA prenyltransferase"/>
    <property type="match status" value="1"/>
</dbReference>
<dbReference type="InterPro" id="IPR039653">
    <property type="entry name" value="Prenyltransferase"/>
</dbReference>
<evidence type="ECO:0000256" key="2">
    <source>
        <dbReference type="ARBA" id="ARBA00004141"/>
    </source>
</evidence>
<dbReference type="Pfam" id="PF01040">
    <property type="entry name" value="UbiA"/>
    <property type="match status" value="1"/>
</dbReference>
<dbReference type="InterPro" id="IPR044878">
    <property type="entry name" value="UbiA_sf"/>
</dbReference>
<comment type="similarity">
    <text evidence="3">Belongs to the UbiA prenyltransferase family.</text>
</comment>
<keyword evidence="9 12" id="KW-1133">Transmembrane helix</keyword>
<sequence length="302" mass="33023">MPERLRHILEMIRFSHTVFAMPFAVLATIMAWCLPAPEGETVSLSWQAGLGIVLCMVFARSAAMAFNRLVDRKIDAENPRTATRHLPAGILSVQSVILFTVICSISFVASTLLFWPNWLPLALSVPVLAFLCGYSYTKRFTSLAHYWLGISLMLAPICAWVAIRGEVVLQHPADLLPALMLGLGVLFWVAGFDIIYACQDADFDRDAKLRSVPAKFGVSGALRIAAVSHFLAVLAFAALPFTASSLGIIYWIGLSAVAALLLYEHALVRPNDLSKVNLAFFNVNTVIGLGVLAFTSIDLLWN</sequence>
<feature type="transmembrane region" description="Helical" evidence="12">
    <location>
        <begin position="220"/>
        <end position="242"/>
    </location>
</feature>
<feature type="transmembrane region" description="Helical" evidence="12">
    <location>
        <begin position="175"/>
        <end position="199"/>
    </location>
</feature>
<evidence type="ECO:0000256" key="3">
    <source>
        <dbReference type="ARBA" id="ARBA00005985"/>
    </source>
</evidence>
<proteinExistence type="inferred from homology"/>
<comment type="caution">
    <text evidence="13">The sequence shown here is derived from an EMBL/GenBank/DDBJ whole genome shotgun (WGS) entry which is preliminary data.</text>
</comment>
<feature type="transmembrane region" description="Helical" evidence="12">
    <location>
        <begin position="12"/>
        <end position="32"/>
    </location>
</feature>
<dbReference type="Gene3D" id="1.20.120.1780">
    <property type="entry name" value="UbiA prenyltransferase"/>
    <property type="match status" value="1"/>
</dbReference>
<evidence type="ECO:0000256" key="10">
    <source>
        <dbReference type="ARBA" id="ARBA00023136"/>
    </source>
</evidence>
<dbReference type="AlphaFoldDB" id="A0A2S8F3H2"/>
<protein>
    <recommendedName>
        <fullName evidence="11">4-hydroxybenzoate polyprenyltransferase</fullName>
        <ecNumber evidence="11">2.5.1.39</ecNumber>
    </recommendedName>
</protein>
<keyword evidence="10 12" id="KW-0472">Membrane</keyword>